<evidence type="ECO:0000313" key="3">
    <source>
        <dbReference type="Proteomes" id="UP000652761"/>
    </source>
</evidence>
<feature type="region of interest" description="Disordered" evidence="1">
    <location>
        <begin position="165"/>
        <end position="210"/>
    </location>
</feature>
<organism evidence="2 3">
    <name type="scientific">Colocasia esculenta</name>
    <name type="common">Wild taro</name>
    <name type="synonym">Arum esculentum</name>
    <dbReference type="NCBI Taxonomy" id="4460"/>
    <lineage>
        <taxon>Eukaryota</taxon>
        <taxon>Viridiplantae</taxon>
        <taxon>Streptophyta</taxon>
        <taxon>Embryophyta</taxon>
        <taxon>Tracheophyta</taxon>
        <taxon>Spermatophyta</taxon>
        <taxon>Magnoliopsida</taxon>
        <taxon>Liliopsida</taxon>
        <taxon>Araceae</taxon>
        <taxon>Aroideae</taxon>
        <taxon>Colocasieae</taxon>
        <taxon>Colocasia</taxon>
    </lineage>
</organism>
<feature type="compositionally biased region" description="Low complexity" evidence="1">
    <location>
        <begin position="178"/>
        <end position="206"/>
    </location>
</feature>
<evidence type="ECO:0000313" key="2">
    <source>
        <dbReference type="EMBL" id="MQM16649.1"/>
    </source>
</evidence>
<keyword evidence="3" id="KW-1185">Reference proteome</keyword>
<reference evidence="2" key="1">
    <citation type="submission" date="2017-07" db="EMBL/GenBank/DDBJ databases">
        <title>Taro Niue Genome Assembly and Annotation.</title>
        <authorList>
            <person name="Atibalentja N."/>
            <person name="Keating K."/>
            <person name="Fields C.J."/>
        </authorList>
    </citation>
    <scope>NUCLEOTIDE SEQUENCE</scope>
    <source>
        <strain evidence="2">Niue_2</strain>
        <tissue evidence="2">Leaf</tissue>
    </source>
</reference>
<evidence type="ECO:0000256" key="1">
    <source>
        <dbReference type="SAM" id="MobiDB-lite"/>
    </source>
</evidence>
<sequence>MKQENASCANRPLGVDQRRVRDPRHVSSMKAAALLDVILTFPRFAGFHCAMCFEVRPLCWMHISRHTRGCMLMDAWLNSLNMTDNPAFEYEDNVHDEFVGMVDTNVQPKESVQSSSQADNEGSVSLRVNPTYAQDIQEDPEFSKLLSHYSPEDIISMLSKHTVRAAASPSPPSPPPFYTSSSRPTPRPVTPSRAPISPIPISTPLATPVPPLSPFPGRRWRVLLGDSWLSLCPSPSLILSRTTASSPSRF</sequence>
<proteinExistence type="predicted"/>
<dbReference type="Proteomes" id="UP000652761">
    <property type="component" value="Unassembled WGS sequence"/>
</dbReference>
<protein>
    <submittedName>
        <fullName evidence="2">Uncharacterized protein</fullName>
    </submittedName>
</protein>
<dbReference type="AlphaFoldDB" id="A0A843XB86"/>
<dbReference type="EMBL" id="NMUH01007104">
    <property type="protein sequence ID" value="MQM16649.1"/>
    <property type="molecule type" value="Genomic_DNA"/>
</dbReference>
<comment type="caution">
    <text evidence="2">The sequence shown here is derived from an EMBL/GenBank/DDBJ whole genome shotgun (WGS) entry which is preliminary data.</text>
</comment>
<name>A0A843XB86_COLES</name>
<accession>A0A843XB86</accession>
<gene>
    <name evidence="2" type="ORF">Taro_049608</name>
</gene>